<feature type="compositionally biased region" description="Pro residues" evidence="2">
    <location>
        <begin position="1465"/>
        <end position="1479"/>
    </location>
</feature>
<feature type="region of interest" description="Disordered" evidence="2">
    <location>
        <begin position="987"/>
        <end position="1028"/>
    </location>
</feature>
<feature type="compositionally biased region" description="Basic and acidic residues" evidence="2">
    <location>
        <begin position="682"/>
        <end position="695"/>
    </location>
</feature>
<dbReference type="PANTHER" id="PTHR16207:SF1">
    <property type="entry name" value="PROTEIN TASOR"/>
    <property type="match status" value="1"/>
</dbReference>
<evidence type="ECO:0000313" key="7">
    <source>
        <dbReference type="Proteomes" id="UP001501920"/>
    </source>
</evidence>
<dbReference type="PANTHER" id="PTHR16207">
    <property type="entry name" value="SET DOMAIN-CONTAINING PROTEIN"/>
    <property type="match status" value="1"/>
</dbReference>
<dbReference type="GO" id="GO:0000792">
    <property type="term" value="C:heterochromatin"/>
    <property type="evidence" value="ECO:0007669"/>
    <property type="project" value="TreeGrafter"/>
</dbReference>
<evidence type="ECO:0000259" key="4">
    <source>
        <dbReference type="Pfam" id="PF23314"/>
    </source>
</evidence>
<feature type="compositionally biased region" description="Polar residues" evidence="2">
    <location>
        <begin position="28"/>
        <end position="45"/>
    </location>
</feature>
<feature type="compositionally biased region" description="Polar residues" evidence="2">
    <location>
        <begin position="803"/>
        <end position="814"/>
    </location>
</feature>
<dbReference type="CDD" id="cd22569">
    <property type="entry name" value="TASOR_PBD"/>
    <property type="match status" value="1"/>
</dbReference>
<reference evidence="6 7" key="1">
    <citation type="submission" date="2020-10" db="EMBL/GenBank/DDBJ databases">
        <title>Pygocentrus nattereri (red-bellied piranha) genome, fPygNat1, primary haplotype.</title>
        <authorList>
            <person name="Myers G."/>
            <person name="Meyer A."/>
            <person name="Karagic N."/>
            <person name="Pippel M."/>
            <person name="Winkler S."/>
            <person name="Tracey A."/>
            <person name="Wood J."/>
            <person name="Formenti G."/>
            <person name="Howe K."/>
            <person name="Fedrigo O."/>
            <person name="Jarvis E.D."/>
        </authorList>
    </citation>
    <scope>NUCLEOTIDE SEQUENCE [LARGE SCALE GENOMIC DNA]</scope>
</reference>
<name>A0A3B4DYK8_PYGNA</name>
<dbReference type="GeneTree" id="ENSGT00530000063735"/>
<feature type="region of interest" description="Disordered" evidence="2">
    <location>
        <begin position="1753"/>
        <end position="1873"/>
    </location>
</feature>
<dbReference type="STRING" id="42514.ENSPNAP00000028151"/>
<dbReference type="Ensembl" id="ENSPNAT00000000720.2">
    <property type="protein sequence ID" value="ENSPNAP00000028151.1"/>
    <property type="gene ID" value="ENSPNAG00000002944.2"/>
</dbReference>
<feature type="region of interest" description="Disordered" evidence="2">
    <location>
        <begin position="1063"/>
        <end position="1103"/>
    </location>
</feature>
<dbReference type="InterPro" id="IPR022188">
    <property type="entry name" value="TASOR_DUF3715"/>
</dbReference>
<feature type="region of interest" description="Disordered" evidence="2">
    <location>
        <begin position="799"/>
        <end position="836"/>
    </location>
</feature>
<feature type="region of interest" description="Disordered" evidence="2">
    <location>
        <begin position="1607"/>
        <end position="1659"/>
    </location>
</feature>
<feature type="compositionally biased region" description="Pro residues" evidence="2">
    <location>
        <begin position="1010"/>
        <end position="1020"/>
    </location>
</feature>
<feature type="domain" description="TASOR PIN" evidence="5">
    <location>
        <begin position="1274"/>
        <end position="1411"/>
    </location>
</feature>
<feature type="region of interest" description="Disordered" evidence="2">
    <location>
        <begin position="607"/>
        <end position="663"/>
    </location>
</feature>
<accession>A0A3B4DYK8</accession>
<keyword evidence="7" id="KW-1185">Reference proteome</keyword>
<feature type="compositionally biased region" description="Basic and acidic residues" evidence="2">
    <location>
        <begin position="1"/>
        <end position="16"/>
    </location>
</feature>
<evidence type="ECO:0000313" key="6">
    <source>
        <dbReference type="Ensembl" id="ENSPNAP00000028151.1"/>
    </source>
</evidence>
<feature type="compositionally biased region" description="Gly residues" evidence="2">
    <location>
        <begin position="610"/>
        <end position="622"/>
    </location>
</feature>
<feature type="region of interest" description="Disordered" evidence="2">
    <location>
        <begin position="1454"/>
        <end position="1479"/>
    </location>
</feature>
<feature type="region of interest" description="Disordered" evidence="2">
    <location>
        <begin position="681"/>
        <end position="707"/>
    </location>
</feature>
<dbReference type="GO" id="GO:0005654">
    <property type="term" value="C:nucleoplasm"/>
    <property type="evidence" value="ECO:0007669"/>
    <property type="project" value="TreeGrafter"/>
</dbReference>
<comment type="similarity">
    <text evidence="1">Belongs to the TASOR family.</text>
</comment>
<feature type="domain" description="TASOR pseudo-PARP" evidence="3">
    <location>
        <begin position="160"/>
        <end position="304"/>
    </location>
</feature>
<dbReference type="RefSeq" id="XP_017568231.1">
    <property type="nucleotide sequence ID" value="XM_017712742.2"/>
</dbReference>
<proteinExistence type="inferred from homology"/>
<feature type="region of interest" description="Disordered" evidence="2">
    <location>
        <begin position="1672"/>
        <end position="1741"/>
    </location>
</feature>
<feature type="compositionally biased region" description="Gly residues" evidence="2">
    <location>
        <begin position="1810"/>
        <end position="1830"/>
    </location>
</feature>
<evidence type="ECO:0000259" key="3">
    <source>
        <dbReference type="Pfam" id="PF12509"/>
    </source>
</evidence>
<dbReference type="InterPro" id="IPR056242">
    <property type="entry name" value="PIN_TASOR"/>
</dbReference>
<dbReference type="GeneID" id="108436322"/>
<dbReference type="Proteomes" id="UP001501920">
    <property type="component" value="Chromosome 9"/>
</dbReference>
<feature type="compositionally biased region" description="Basic and acidic residues" evidence="2">
    <location>
        <begin position="827"/>
        <end position="836"/>
    </location>
</feature>
<dbReference type="Pfam" id="PF24630">
    <property type="entry name" value="PIN_TASOR"/>
    <property type="match status" value="1"/>
</dbReference>
<dbReference type="InterPro" id="IPR056243">
    <property type="entry name" value="TASOR_ab_dom"/>
</dbReference>
<dbReference type="Pfam" id="PF12509">
    <property type="entry name" value="DUF3715"/>
    <property type="match status" value="1"/>
</dbReference>
<dbReference type="InterPro" id="IPR046432">
    <property type="entry name" value="TASOR"/>
</dbReference>
<evidence type="ECO:0000259" key="5">
    <source>
        <dbReference type="Pfam" id="PF24630"/>
    </source>
</evidence>
<feature type="compositionally biased region" description="Low complexity" evidence="2">
    <location>
        <begin position="1672"/>
        <end position="1685"/>
    </location>
</feature>
<reference evidence="6" key="2">
    <citation type="submission" date="2025-08" db="UniProtKB">
        <authorList>
            <consortium name="Ensembl"/>
        </authorList>
    </citation>
    <scope>IDENTIFICATION</scope>
</reference>
<feature type="region of interest" description="Disordered" evidence="2">
    <location>
        <begin position="859"/>
        <end position="909"/>
    </location>
</feature>
<feature type="compositionally biased region" description="Basic and acidic residues" evidence="2">
    <location>
        <begin position="1455"/>
        <end position="1464"/>
    </location>
</feature>
<protein>
    <submittedName>
        <fullName evidence="6">Uncharacterized protein</fullName>
    </submittedName>
</protein>
<feature type="compositionally biased region" description="Low complexity" evidence="2">
    <location>
        <begin position="997"/>
        <end position="1009"/>
    </location>
</feature>
<feature type="domain" description="TASOR alpha/beta" evidence="4">
    <location>
        <begin position="1176"/>
        <end position="1270"/>
    </location>
</feature>
<dbReference type="GO" id="GO:0045814">
    <property type="term" value="P:negative regulation of gene expression, epigenetic"/>
    <property type="evidence" value="ECO:0007669"/>
    <property type="project" value="InterPro"/>
</dbReference>
<feature type="compositionally biased region" description="Polar residues" evidence="2">
    <location>
        <begin position="1641"/>
        <end position="1650"/>
    </location>
</feature>
<organism evidence="6 7">
    <name type="scientific">Pygocentrus nattereri</name>
    <name type="common">Red-bellied piranha</name>
    <dbReference type="NCBI Taxonomy" id="42514"/>
    <lineage>
        <taxon>Eukaryota</taxon>
        <taxon>Metazoa</taxon>
        <taxon>Chordata</taxon>
        <taxon>Craniata</taxon>
        <taxon>Vertebrata</taxon>
        <taxon>Euteleostomi</taxon>
        <taxon>Actinopterygii</taxon>
        <taxon>Neopterygii</taxon>
        <taxon>Teleostei</taxon>
        <taxon>Ostariophysi</taxon>
        <taxon>Characiformes</taxon>
        <taxon>Characoidei</taxon>
        <taxon>Pygocentrus</taxon>
    </lineage>
</organism>
<evidence type="ECO:0000256" key="1">
    <source>
        <dbReference type="ARBA" id="ARBA00008058"/>
    </source>
</evidence>
<feature type="region of interest" description="Disordered" evidence="2">
    <location>
        <begin position="1"/>
        <end position="97"/>
    </location>
</feature>
<dbReference type="GO" id="GO:0097355">
    <property type="term" value="P:protein localization to heterochromatin"/>
    <property type="evidence" value="ECO:0007669"/>
    <property type="project" value="TreeGrafter"/>
</dbReference>
<feature type="compositionally biased region" description="Basic and acidic residues" evidence="2">
    <location>
        <begin position="59"/>
        <end position="72"/>
    </location>
</feature>
<feature type="compositionally biased region" description="Polar residues" evidence="2">
    <location>
        <begin position="859"/>
        <end position="870"/>
    </location>
</feature>
<dbReference type="OrthoDB" id="5960959at2759"/>
<feature type="compositionally biased region" description="Polar residues" evidence="2">
    <location>
        <begin position="1788"/>
        <end position="1808"/>
    </location>
</feature>
<evidence type="ECO:0000256" key="2">
    <source>
        <dbReference type="SAM" id="MobiDB-lite"/>
    </source>
</evidence>
<dbReference type="GO" id="GO:0003682">
    <property type="term" value="F:chromatin binding"/>
    <property type="evidence" value="ECO:0007669"/>
    <property type="project" value="TreeGrafter"/>
</dbReference>
<sequence length="1926" mass="207586">MACNFNEDRKLDKDGVKAGGLSVDGGESQKQLSVSTATTSKQNGDQAGCEDEQMSEQDASERRRSALSDAKHGGGGSSPSTLHRSTDELPRRNFQIPRKIKERKGLLQMLAPDSREFEELVKVLSSFYLDTSSRGAFTYTKACLIHNELLEKEFIEKKRELKQAGRTEAELTDSYAFLLPDANKTHWICEKGLSVGHARISNLGNPSKGVYLSKYSDLLQINPFEAGASGDIIVFKVMKGRLKSIFENMPKSNLEPAPKFDCHVHKNASKVTSLLSYRAFELTQQYFYEFAFEELRSRPRHVFPYAVVSFQYKGKESSTAAHRSSSTMYEGHRVRRRYTVWSGLLVNKGEELYQVCIRSSSLPFLPLKLPDRIDISMAMHLDQVKRKIPSTLLSWDTYSSTREALKCGMYGSLFEVMGKTKQGNCLSGLLHRMEKEKMVLVKPLVDRGFLFLLSSSHMHSSNERRGRGDRGLQALFVFQESRTVARFMSKHAGLRDSAVPLEPKDPIAEHLDTFVPALHHAFFKLRSNPPKDVAAGVKNQALDYLGLREQGVGRPFVVPEYRMNLDEWPNLHPSPRPKGMDSALNAYMYGPARFQLPVVRLQQGLVDSGQGAGTSPPGGGGEEYSPVSDWGGSDRASGSGRPGPAPAQSNGSAQRPRPSQAEYDKEKMEKLLKLIQLHKRALGKEDSSGQERSEDWDPAGLKRRLEDDGSAGVSKYLNTGLLSNGEQGRVPQGDKSLSLSSVMDNMGLCDTDLREQVTHSASLQDAQSLLKLFLSALNRVAQGSTAAAAAVAAAAAATATPASSMLSSKQQDSLGTKRALEPSEPATHCDRDLRTRHIEEEQVTQDYLEEQMECSISSMDLCSPSSNIEQQPPRPAETPSHDRLQWRAASTDSVGDEAASGADRPGQAAGRTLDSILDQEFQNLCTGIRELMDSQQILYVSQPPPPRHEGRANGLESTFSPYVSNYISPPTVQTYVNTLCEKMNRMIHSPGAPPNPAANAATPTVAAHPSPVPVTSPLPSAPASATAPHLPVVTSPATVTAPAPAASAPLHSKQPAGKPKLQELLHKPAPPEPKLQAPTSTPAPAPAPTPKKQPSPIGKPRLGTVREMHLVTQGKKTDPKLSNIVDSPKCLPSVGSTALPPLPELPPGAAQAGGSNVIGQIKPEVLSTLVEIMQMNTVRFYIQRGDQDENQLCTEIKRYLESLGNIECNPQTYLENNCQQKFMVIIQNEDIASHVHKIPALVSLKKLPTVYFAGVDSLDDVKNRTYNELFVSGGLVVSDELILNPDYITLEKLQAFLQLLEKQNMSWKWKVHCKTQKKLKELSRLNTEALELLNLLTVYQKKHLVEFLPYHECDAPSKQAPDLDCLVKLQAQHTQLRHIIFLTDKCFDVPKFSSNGVIIASITDIMTNFESLVSSAKAEVPAVPILSAPAEPDACVDEEDMSLDSDEDTSLMADVSDKVEEKKTPIPPPPQSEEFRPPLPDLPVQDPLSSYPVDYNALKTAISEYKASRQSSTSSVEVEDSLANFGVNPHQSYLYPNSAQWSPYSGSPGYHVGSAYSSPACSISQGQEFSQSGIMGLTQTCTAPLSQPAALPQVNPSALTPLNPSTITPTNPATLVPANPSPLPMPQSSTSSLAEALPVPDTSSCPQAQASDDVVTPCNTVGQDIQSKAIESKALASSSTSSLPSYPEPPTFPGLTPIPRVPPPMFNWAAAPGPHQSYPSGVNMGPFGPLPPTQKEAAGTLTAAGTADAIWAGASESGTPNSKVEGSIPGPAPSTVTLQEGGPEKGSTPGSLTPSSQGSRTPLNSCPESQGGGPAKGQAGGPTSSRGGGAAAPRGLLPIPGLAQGPVCRGVPQGMGSHSGGSTYSPHGPMSGSVDMMRGGFRGRGPPPMPMRSRPGRGPMRGGSVCNWGYPPGRGGGGVPDYYTYP</sequence>
<feature type="compositionally biased region" description="Low complexity" evidence="2">
    <location>
        <begin position="1831"/>
        <end position="1843"/>
    </location>
</feature>
<dbReference type="Pfam" id="PF23314">
    <property type="entry name" value="TASOR_alpha-beta"/>
    <property type="match status" value="1"/>
</dbReference>
<dbReference type="CTD" id="566775"/>
<reference evidence="6" key="3">
    <citation type="submission" date="2025-09" db="UniProtKB">
        <authorList>
            <consortium name="Ensembl"/>
        </authorList>
    </citation>
    <scope>IDENTIFICATION</scope>
</reference>
<feature type="compositionally biased region" description="Pro residues" evidence="2">
    <location>
        <begin position="1081"/>
        <end position="1093"/>
    </location>
</feature>
<dbReference type="OMA" id="NQIGRAD"/>